<feature type="region of interest" description="Disordered" evidence="1">
    <location>
        <begin position="1"/>
        <end position="137"/>
    </location>
</feature>
<organism evidence="2 3">
    <name type="scientific">Phytophthora nicotianae CJ01A1</name>
    <dbReference type="NCBI Taxonomy" id="1317063"/>
    <lineage>
        <taxon>Eukaryota</taxon>
        <taxon>Sar</taxon>
        <taxon>Stramenopiles</taxon>
        <taxon>Oomycota</taxon>
        <taxon>Peronosporomycetes</taxon>
        <taxon>Peronosporales</taxon>
        <taxon>Peronosporaceae</taxon>
        <taxon>Phytophthora</taxon>
    </lineage>
</organism>
<feature type="compositionally biased region" description="Polar residues" evidence="1">
    <location>
        <begin position="368"/>
        <end position="384"/>
    </location>
</feature>
<comment type="caution">
    <text evidence="2">The sequence shown here is derived from an EMBL/GenBank/DDBJ whole genome shotgun (WGS) entry which is preliminary data.</text>
</comment>
<evidence type="ECO:0000313" key="3">
    <source>
        <dbReference type="Proteomes" id="UP000018958"/>
    </source>
</evidence>
<evidence type="ECO:0000313" key="2">
    <source>
        <dbReference type="EMBL" id="ETO99945.1"/>
    </source>
</evidence>
<feature type="region of interest" description="Disordered" evidence="1">
    <location>
        <begin position="533"/>
        <end position="574"/>
    </location>
</feature>
<accession>W2VP38</accession>
<sequence length="574" mass="62043">MSGRDSPRSPQATPPMRRLLRSGSVYNSTKTSTSDVMAPLGSPTQRHTRHGELEPGEVASGEMARSPARSETFFQRPSSPASSSRELRTPNAFPNRSWSASNALRNAPPLSSRYEDGLTEPAESHARPNRPVARPIVGTSRRDYGYVRTNPAVTARRAALQLLDTYTCGPSAITTDEVVQRQTLRERYLTPQVTTTAEDRERLRQQLKGEPVPSMQTVPVVLAEGETTGAYEAQFQNWMGLARRLRSDDALRGSFSETDIRLERRLRFDFAKCQTKRRTSGQRPSRYEASPPPAPAVDSPAHDHEPAATATGQSLSSAIDLSSPHSSSGKRVAPGDSVARPSGDSSTGDPDHKRQRRQDSPAVVAPRTPTSSVNAGNLATSQDTGFDFGVDAAPSGAPHGCGTPLARRAEHEEDERPLDSLAASFVEFLCLRSHARSVSAYVAGVDRSSHRLANDLEDVERHVGWLESLQAMQQRGADLERQVAQRQGQLDLLVRMQPYGSHPVAMQPPMTLPPAALQPPMALQLPATPQYPAYSYSGAGLQHPAVSQTPAASQPSSDPALAPQSSPEQGPGMA</sequence>
<feature type="compositionally biased region" description="Polar residues" evidence="1">
    <location>
        <begin position="92"/>
        <end position="104"/>
    </location>
</feature>
<reference evidence="2 3" key="1">
    <citation type="submission" date="2013-11" db="EMBL/GenBank/DDBJ databases">
        <title>The Genome Sequence of Phytophthora parasitica CJ01A1.</title>
        <authorList>
            <consortium name="The Broad Institute Genomics Platform"/>
            <person name="Russ C."/>
            <person name="Tyler B."/>
            <person name="Panabieres F."/>
            <person name="Shan W."/>
            <person name="Tripathy S."/>
            <person name="Grunwald N."/>
            <person name="Machado M."/>
            <person name="Johnson C.S."/>
            <person name="Walker B."/>
            <person name="Young S.K."/>
            <person name="Zeng Q."/>
            <person name="Gargeya S."/>
            <person name="Fitzgerald M."/>
            <person name="Haas B."/>
            <person name="Abouelleil A."/>
            <person name="Allen A.W."/>
            <person name="Alvarado L."/>
            <person name="Arachchi H.M."/>
            <person name="Berlin A.M."/>
            <person name="Chapman S.B."/>
            <person name="Gainer-Dewar J."/>
            <person name="Goldberg J."/>
            <person name="Griggs A."/>
            <person name="Gujja S."/>
            <person name="Hansen M."/>
            <person name="Howarth C."/>
            <person name="Imamovic A."/>
            <person name="Ireland A."/>
            <person name="Larimer J."/>
            <person name="McCowan C."/>
            <person name="Murphy C."/>
            <person name="Pearson M."/>
            <person name="Poon T.W."/>
            <person name="Priest M."/>
            <person name="Roberts A."/>
            <person name="Saif S."/>
            <person name="Shea T."/>
            <person name="Sisk P."/>
            <person name="Sykes S."/>
            <person name="Wortman J."/>
            <person name="Nusbaum C."/>
            <person name="Birren B."/>
        </authorList>
    </citation>
    <scope>NUCLEOTIDE SEQUENCE [LARGE SCALE GENOMIC DNA]</scope>
    <source>
        <strain evidence="2 3">CJ01A1</strain>
    </source>
</reference>
<feature type="compositionally biased region" description="Polar residues" evidence="1">
    <location>
        <begin position="24"/>
        <end position="35"/>
    </location>
</feature>
<name>W2VP38_PHYNI</name>
<feature type="compositionally biased region" description="Polar residues" evidence="1">
    <location>
        <begin position="310"/>
        <end position="329"/>
    </location>
</feature>
<gene>
    <name evidence="2" type="ORF">F441_22632</name>
</gene>
<evidence type="ECO:0000256" key="1">
    <source>
        <dbReference type="SAM" id="MobiDB-lite"/>
    </source>
</evidence>
<dbReference type="AlphaFoldDB" id="W2VP38"/>
<protein>
    <submittedName>
        <fullName evidence="2">Uncharacterized protein</fullName>
    </submittedName>
</protein>
<feature type="compositionally biased region" description="Polar residues" evidence="1">
    <location>
        <begin position="72"/>
        <end position="84"/>
    </location>
</feature>
<feature type="compositionally biased region" description="Polar residues" evidence="1">
    <location>
        <begin position="545"/>
        <end position="568"/>
    </location>
</feature>
<dbReference type="EMBL" id="ANIX01004877">
    <property type="protein sequence ID" value="ETO99945.1"/>
    <property type="molecule type" value="Genomic_DNA"/>
</dbReference>
<dbReference type="Proteomes" id="UP000018958">
    <property type="component" value="Unassembled WGS sequence"/>
</dbReference>
<proteinExistence type="predicted"/>
<feature type="region of interest" description="Disordered" evidence="1">
    <location>
        <begin position="273"/>
        <end position="414"/>
    </location>
</feature>